<organism evidence="2 3">
    <name type="scientific">Roseburia lenta</name>
    <dbReference type="NCBI Taxonomy" id="2763061"/>
    <lineage>
        <taxon>Bacteria</taxon>
        <taxon>Bacillati</taxon>
        <taxon>Bacillota</taxon>
        <taxon>Clostridia</taxon>
        <taxon>Lachnospirales</taxon>
        <taxon>Lachnospiraceae</taxon>
        <taxon>Roseburia</taxon>
    </lineage>
</organism>
<comment type="caution">
    <text evidence="2">The sequence shown here is derived from an EMBL/GenBank/DDBJ whole genome shotgun (WGS) entry which is preliminary data.</text>
</comment>
<evidence type="ECO:0000313" key="3">
    <source>
        <dbReference type="Proteomes" id="UP000643810"/>
    </source>
</evidence>
<name>A0ABR7GEH5_9FIRM</name>
<dbReference type="Gene3D" id="3.40.50.1110">
    <property type="entry name" value="SGNH hydrolase"/>
    <property type="match status" value="1"/>
</dbReference>
<keyword evidence="2" id="KW-0378">Hydrolase</keyword>
<dbReference type="GO" id="GO:0016787">
    <property type="term" value="F:hydrolase activity"/>
    <property type="evidence" value="ECO:0007669"/>
    <property type="project" value="UniProtKB-KW"/>
</dbReference>
<evidence type="ECO:0000259" key="1">
    <source>
        <dbReference type="Pfam" id="PF13472"/>
    </source>
</evidence>
<sequence>MNWYGPALQTELIEKYGEVASDKINELPQYDPANVEALADSPLKGKKIIFLGSSVTFGSNSNEASFVEYLAARDGIVYVKEAVSGTTLVDNGETSYIARMKANIPDQKADLFICQLSTNDATTGQPMGEISDSKNMDDFDTTTIAGAMEYIIAYADQHYGCPVMFYTGTKYDSEQYGEMVELTKKLQEKWGIGIIDMWDDLDADIPEYHYYMANGIHPNRAGYLDWWTPFFEQEIEKYLDLN</sequence>
<feature type="domain" description="SGNH hydrolase-type esterase" evidence="1">
    <location>
        <begin position="50"/>
        <end position="223"/>
    </location>
</feature>
<protein>
    <submittedName>
        <fullName evidence="2">SGNH/GDSL hydrolase family protein</fullName>
    </submittedName>
</protein>
<dbReference type="InterPro" id="IPR013830">
    <property type="entry name" value="SGNH_hydro"/>
</dbReference>
<reference evidence="2 3" key="1">
    <citation type="submission" date="2020-08" db="EMBL/GenBank/DDBJ databases">
        <title>Genome public.</title>
        <authorList>
            <person name="Liu C."/>
            <person name="Sun Q."/>
        </authorList>
    </citation>
    <scope>NUCLEOTIDE SEQUENCE [LARGE SCALE GENOMIC DNA]</scope>
    <source>
        <strain evidence="2 3">NSJ-9</strain>
    </source>
</reference>
<accession>A0ABR7GEH5</accession>
<proteinExistence type="predicted"/>
<evidence type="ECO:0000313" key="2">
    <source>
        <dbReference type="EMBL" id="MBC5685839.1"/>
    </source>
</evidence>
<gene>
    <name evidence="2" type="ORF">H8R94_04345</name>
</gene>
<dbReference type="CDD" id="cd00229">
    <property type="entry name" value="SGNH_hydrolase"/>
    <property type="match status" value="1"/>
</dbReference>
<dbReference type="SUPFAM" id="SSF52266">
    <property type="entry name" value="SGNH hydrolase"/>
    <property type="match status" value="1"/>
</dbReference>
<keyword evidence="3" id="KW-1185">Reference proteome</keyword>
<dbReference type="EMBL" id="JACOPG010000002">
    <property type="protein sequence ID" value="MBC5685839.1"/>
    <property type="molecule type" value="Genomic_DNA"/>
</dbReference>
<dbReference type="InterPro" id="IPR036514">
    <property type="entry name" value="SGNH_hydro_sf"/>
</dbReference>
<dbReference type="Proteomes" id="UP000643810">
    <property type="component" value="Unassembled WGS sequence"/>
</dbReference>
<dbReference type="Pfam" id="PF13472">
    <property type="entry name" value="Lipase_GDSL_2"/>
    <property type="match status" value="1"/>
</dbReference>